<evidence type="ECO:0000313" key="4">
    <source>
        <dbReference type="Proteomes" id="UP001365846"/>
    </source>
</evidence>
<proteinExistence type="predicted"/>
<reference evidence="3 4" key="1">
    <citation type="submission" date="2024-03" db="EMBL/GenBank/DDBJ databases">
        <title>Novel species of the genus Variovorax.</title>
        <authorList>
            <person name="Liu Q."/>
            <person name="Xin Y.-H."/>
        </authorList>
    </citation>
    <scope>NUCLEOTIDE SEQUENCE [LARGE SCALE GENOMIC DNA]</scope>
    <source>
        <strain evidence="3 4">KACC 18899</strain>
    </source>
</reference>
<comment type="caution">
    <text evidence="3">The sequence shown here is derived from an EMBL/GenBank/DDBJ whole genome shotgun (WGS) entry which is preliminary data.</text>
</comment>
<name>A0ABU8VK16_9BURK</name>
<feature type="region of interest" description="Disordered" evidence="1">
    <location>
        <begin position="1"/>
        <end position="28"/>
    </location>
</feature>
<sequence length="88" mass="9631">MYNEHHFFHPNPLKRYSPGTENKNLERNSDGSLTLYVSAKSPGNAKETNWLLARFPAGPLEPIARAAECGRSGPPAARVCKPKIIGSV</sequence>
<dbReference type="InterPro" id="IPR037049">
    <property type="entry name" value="DUF1214_C_sf"/>
</dbReference>
<dbReference type="EMBL" id="JBBKZU010000011">
    <property type="protein sequence ID" value="MEJ8814014.1"/>
    <property type="molecule type" value="Genomic_DNA"/>
</dbReference>
<dbReference type="Pfam" id="PF06742">
    <property type="entry name" value="DUF1214"/>
    <property type="match status" value="1"/>
</dbReference>
<feature type="domain" description="DUF1214" evidence="2">
    <location>
        <begin position="1"/>
        <end position="53"/>
    </location>
</feature>
<dbReference type="InterPro" id="IPR010621">
    <property type="entry name" value="DUF1214"/>
</dbReference>
<accession>A0ABU8VK16</accession>
<protein>
    <submittedName>
        <fullName evidence="3">DUF1214 domain-containing protein</fullName>
    </submittedName>
</protein>
<keyword evidence="4" id="KW-1185">Reference proteome</keyword>
<dbReference type="Gene3D" id="2.60.120.600">
    <property type="entry name" value="Domain of unknown function DUF1214, C-terminal domain"/>
    <property type="match status" value="1"/>
</dbReference>
<gene>
    <name evidence="3" type="ORF">WKW77_23220</name>
</gene>
<dbReference type="Proteomes" id="UP001365846">
    <property type="component" value="Unassembled WGS sequence"/>
</dbReference>
<evidence type="ECO:0000256" key="1">
    <source>
        <dbReference type="SAM" id="MobiDB-lite"/>
    </source>
</evidence>
<evidence type="ECO:0000313" key="3">
    <source>
        <dbReference type="EMBL" id="MEJ8814014.1"/>
    </source>
</evidence>
<dbReference type="SUPFAM" id="SSF160935">
    <property type="entry name" value="VPA0735-like"/>
    <property type="match status" value="1"/>
</dbReference>
<evidence type="ECO:0000259" key="2">
    <source>
        <dbReference type="Pfam" id="PF06742"/>
    </source>
</evidence>
<organism evidence="3 4">
    <name type="scientific">Variovorax ureilyticus</name>
    <dbReference type="NCBI Taxonomy" id="1836198"/>
    <lineage>
        <taxon>Bacteria</taxon>
        <taxon>Pseudomonadati</taxon>
        <taxon>Pseudomonadota</taxon>
        <taxon>Betaproteobacteria</taxon>
        <taxon>Burkholderiales</taxon>
        <taxon>Comamonadaceae</taxon>
        <taxon>Variovorax</taxon>
    </lineage>
</organism>
<dbReference type="RefSeq" id="WP_340359245.1">
    <property type="nucleotide sequence ID" value="NZ_JBBKZU010000011.1"/>
</dbReference>